<feature type="transmembrane region" description="Helical" evidence="7">
    <location>
        <begin position="53"/>
        <end position="76"/>
    </location>
</feature>
<dbReference type="EMBL" id="GL871013">
    <property type="protein sequence ID" value="EGC36907.1"/>
    <property type="molecule type" value="Genomic_DNA"/>
</dbReference>
<dbReference type="Proteomes" id="UP000001064">
    <property type="component" value="Unassembled WGS sequence"/>
</dbReference>
<dbReference type="FunCoup" id="F0ZGL2">
    <property type="interactions" value="634"/>
</dbReference>
<comment type="subcellular location">
    <subcellularLocation>
        <location evidence="1 7">Endoplasmic reticulum membrane</location>
        <topology evidence="1 7">Multi-pass membrane protein</topology>
    </subcellularLocation>
</comment>
<dbReference type="InParanoid" id="F0ZGL2"/>
<dbReference type="PANTHER" id="PTHR11009">
    <property type="entry name" value="DER1-LIKE PROTEIN, DERLIN"/>
    <property type="match status" value="1"/>
</dbReference>
<comment type="similarity">
    <text evidence="2 7">Belongs to the derlin family.</text>
</comment>
<protein>
    <recommendedName>
        <fullName evidence="7">Derlin</fullName>
    </recommendedName>
</protein>
<dbReference type="eggNOG" id="KOG0858">
    <property type="taxonomic scope" value="Eukaryota"/>
</dbReference>
<keyword evidence="4 7" id="KW-0256">Endoplasmic reticulum</keyword>
<evidence type="ECO:0000256" key="2">
    <source>
        <dbReference type="ARBA" id="ARBA00008917"/>
    </source>
</evidence>
<evidence type="ECO:0000256" key="4">
    <source>
        <dbReference type="ARBA" id="ARBA00022824"/>
    </source>
</evidence>
<evidence type="ECO:0000256" key="6">
    <source>
        <dbReference type="ARBA" id="ARBA00023136"/>
    </source>
</evidence>
<gene>
    <name evidence="8" type="ORF">DICPUDRAFT_31114</name>
</gene>
<dbReference type="RefSeq" id="XP_003286550.1">
    <property type="nucleotide sequence ID" value="XM_003286502.1"/>
</dbReference>
<evidence type="ECO:0000256" key="5">
    <source>
        <dbReference type="ARBA" id="ARBA00022989"/>
    </source>
</evidence>
<keyword evidence="5 7" id="KW-1133">Transmembrane helix</keyword>
<evidence type="ECO:0000256" key="3">
    <source>
        <dbReference type="ARBA" id="ARBA00022692"/>
    </source>
</evidence>
<sequence length="210" mass="24822">MAQPFEDWYKNLPIVTKIYMTGCVVTAVSVYLGVVGPLRLYLNFPLVFSKFEVWRLVTNFFFYDEIGMNFFFHMYFLVRHSRLLEESSFRGRSADYLFMWIFGSVLLLVMNAFLFYTKITTKVLFLAPSIAFMVIYVWSRRNPNMHISFLGLFTFSAPYLPWVILIMGYLFKHDLTTDILGAVAGHIYYFLEDMYPLVSNRRILKTPQFL</sequence>
<dbReference type="GO" id="GO:0030968">
    <property type="term" value="P:endoplasmic reticulum unfolded protein response"/>
    <property type="evidence" value="ECO:0000318"/>
    <property type="project" value="GO_Central"/>
</dbReference>
<organism evidence="8 9">
    <name type="scientific">Dictyostelium purpureum</name>
    <name type="common">Slime mold</name>
    <dbReference type="NCBI Taxonomy" id="5786"/>
    <lineage>
        <taxon>Eukaryota</taxon>
        <taxon>Amoebozoa</taxon>
        <taxon>Evosea</taxon>
        <taxon>Eumycetozoa</taxon>
        <taxon>Dictyostelia</taxon>
        <taxon>Dictyosteliales</taxon>
        <taxon>Dictyosteliaceae</taxon>
        <taxon>Dictyostelium</taxon>
    </lineage>
</organism>
<comment type="function">
    <text evidence="7">May be involved in the degradation of misfolded endoplasmic reticulum (ER) luminal proteins.</text>
</comment>
<dbReference type="STRING" id="5786.F0ZGL2"/>
<evidence type="ECO:0000256" key="1">
    <source>
        <dbReference type="ARBA" id="ARBA00004477"/>
    </source>
</evidence>
<dbReference type="GeneID" id="10503961"/>
<dbReference type="KEGG" id="dpp:DICPUDRAFT_31114"/>
<name>F0ZGL2_DICPU</name>
<keyword evidence="6 7" id="KW-0472">Membrane</keyword>
<dbReference type="OrthoDB" id="1716531at2759"/>
<dbReference type="InterPro" id="IPR007599">
    <property type="entry name" value="DER1"/>
</dbReference>
<dbReference type="VEuPathDB" id="AmoebaDB:DICPUDRAFT_31114"/>
<accession>F0ZGL2</accession>
<dbReference type="InterPro" id="IPR035952">
    <property type="entry name" value="Rhomboid-like_sf"/>
</dbReference>
<dbReference type="AlphaFoldDB" id="F0ZGL2"/>
<evidence type="ECO:0000313" key="9">
    <source>
        <dbReference type="Proteomes" id="UP000001064"/>
    </source>
</evidence>
<dbReference type="OMA" id="FKSQYWR"/>
<keyword evidence="9" id="KW-1185">Reference proteome</keyword>
<feature type="transmembrane region" description="Helical" evidence="7">
    <location>
        <begin position="145"/>
        <end position="171"/>
    </location>
</feature>
<feature type="transmembrane region" description="Helical" evidence="7">
    <location>
        <begin position="18"/>
        <end position="41"/>
    </location>
</feature>
<keyword evidence="3 7" id="KW-0812">Transmembrane</keyword>
<evidence type="ECO:0000313" key="8">
    <source>
        <dbReference type="EMBL" id="EGC36907.1"/>
    </source>
</evidence>
<dbReference type="GO" id="GO:0005047">
    <property type="term" value="F:signal recognition particle binding"/>
    <property type="evidence" value="ECO:0000318"/>
    <property type="project" value="GO_Central"/>
</dbReference>
<reference evidence="9" key="1">
    <citation type="journal article" date="2011" name="Genome Biol.">
        <title>Comparative genomics of the social amoebae Dictyostelium discoideum and Dictyostelium purpureum.</title>
        <authorList>
            <consortium name="US DOE Joint Genome Institute (JGI-PGF)"/>
            <person name="Sucgang R."/>
            <person name="Kuo A."/>
            <person name="Tian X."/>
            <person name="Salerno W."/>
            <person name="Parikh A."/>
            <person name="Feasley C.L."/>
            <person name="Dalin E."/>
            <person name="Tu H."/>
            <person name="Huang E."/>
            <person name="Barry K."/>
            <person name="Lindquist E."/>
            <person name="Shapiro H."/>
            <person name="Bruce D."/>
            <person name="Schmutz J."/>
            <person name="Salamov A."/>
            <person name="Fey P."/>
            <person name="Gaudet P."/>
            <person name="Anjard C."/>
            <person name="Babu M.M."/>
            <person name="Basu S."/>
            <person name="Bushmanova Y."/>
            <person name="van der Wel H."/>
            <person name="Katoh-Kurasawa M."/>
            <person name="Dinh C."/>
            <person name="Coutinho P.M."/>
            <person name="Saito T."/>
            <person name="Elias M."/>
            <person name="Schaap P."/>
            <person name="Kay R.R."/>
            <person name="Henrissat B."/>
            <person name="Eichinger L."/>
            <person name="Rivero F."/>
            <person name="Putnam N.H."/>
            <person name="West C.M."/>
            <person name="Loomis W.F."/>
            <person name="Chisholm R.L."/>
            <person name="Shaulsky G."/>
            <person name="Strassmann J.E."/>
            <person name="Queller D.C."/>
            <person name="Kuspa A."/>
            <person name="Grigoriev I.V."/>
        </authorList>
    </citation>
    <scope>NUCLEOTIDE SEQUENCE [LARGE SCALE GENOMIC DNA]</scope>
    <source>
        <strain evidence="9">QSDP1</strain>
    </source>
</reference>
<evidence type="ECO:0000256" key="7">
    <source>
        <dbReference type="RuleBase" id="RU363059"/>
    </source>
</evidence>
<dbReference type="SUPFAM" id="SSF144091">
    <property type="entry name" value="Rhomboid-like"/>
    <property type="match status" value="1"/>
</dbReference>
<proteinExistence type="inferred from homology"/>
<feature type="transmembrane region" description="Helical" evidence="7">
    <location>
        <begin position="96"/>
        <end position="116"/>
    </location>
</feature>
<dbReference type="GO" id="GO:0005789">
    <property type="term" value="C:endoplasmic reticulum membrane"/>
    <property type="evidence" value="ECO:0000318"/>
    <property type="project" value="GO_Central"/>
</dbReference>
<feature type="transmembrane region" description="Helical" evidence="7">
    <location>
        <begin position="123"/>
        <end position="139"/>
    </location>
</feature>
<dbReference type="Pfam" id="PF04511">
    <property type="entry name" value="DER1"/>
    <property type="match status" value="1"/>
</dbReference>
<dbReference type="GO" id="GO:0036503">
    <property type="term" value="P:ERAD pathway"/>
    <property type="evidence" value="ECO:0000318"/>
    <property type="project" value="GO_Central"/>
</dbReference>